<name>A0A1V1NZH7_9BACT</name>
<protein>
    <recommendedName>
        <fullName evidence="1">TIR domain-containing protein</fullName>
    </recommendedName>
</protein>
<dbReference type="AlphaFoldDB" id="A0A1V1NZH7"/>
<dbReference type="SMART" id="SM00255">
    <property type="entry name" value="TIR"/>
    <property type="match status" value="1"/>
</dbReference>
<dbReference type="PROSITE" id="PS50104">
    <property type="entry name" value="TIR"/>
    <property type="match status" value="1"/>
</dbReference>
<dbReference type="GO" id="GO:0007165">
    <property type="term" value="P:signal transduction"/>
    <property type="evidence" value="ECO:0007669"/>
    <property type="project" value="InterPro"/>
</dbReference>
<evidence type="ECO:0000259" key="1">
    <source>
        <dbReference type="PROSITE" id="PS50104"/>
    </source>
</evidence>
<feature type="domain" description="TIR" evidence="1">
    <location>
        <begin position="26"/>
        <end position="155"/>
    </location>
</feature>
<reference evidence="3" key="1">
    <citation type="submission" date="2012-11" db="EMBL/GenBank/DDBJ databases">
        <authorList>
            <person name="Lucero-Rivera Y.E."/>
            <person name="Tovar-Ramirez D."/>
        </authorList>
    </citation>
    <scope>NUCLEOTIDE SEQUENCE [LARGE SCALE GENOMIC DNA]</scope>
    <source>
        <strain evidence="3">Araruama</strain>
    </source>
</reference>
<dbReference type="Pfam" id="PF13676">
    <property type="entry name" value="TIR_2"/>
    <property type="match status" value="1"/>
</dbReference>
<evidence type="ECO:0000313" key="2">
    <source>
        <dbReference type="EMBL" id="ETR67973.1"/>
    </source>
</evidence>
<sequence length="279" mass="32882">MLDYQSFNETKKTSHNWFSTTIRNEKMAKIFISYSHQDKDFVQSIMDQINTTHHEIVIDNQDFEIGSPINHTILKSIAEAEFILVFLSSNSVNSDWVLKEIYSSLYCELKDKQTKLIPCIIDDCALPKNLFKFKQYERINLDFKTNFEDSIQTLKKRLESTNPPIFENENYFVLKIPVSNLEIYMTGELYDWQKNSQLKYVEMIDSYLLFGFNKVPNTFFKHFVICDLDESSEIKDIIQNAGYYAPGFGDIDPETGKRRIWFSVRDYPILGKNNNNKWI</sequence>
<comment type="caution">
    <text evidence="2">The sequence shown here is derived from an EMBL/GenBank/DDBJ whole genome shotgun (WGS) entry which is preliminary data.</text>
</comment>
<organism evidence="2 3">
    <name type="scientific">Candidatus Magnetoglobus multicellularis str. Araruama</name>
    <dbReference type="NCBI Taxonomy" id="890399"/>
    <lineage>
        <taxon>Bacteria</taxon>
        <taxon>Pseudomonadati</taxon>
        <taxon>Thermodesulfobacteriota</taxon>
        <taxon>Desulfobacteria</taxon>
        <taxon>Desulfobacterales</taxon>
        <taxon>Desulfobacteraceae</taxon>
        <taxon>Candidatus Magnetoglobus</taxon>
    </lineage>
</organism>
<dbReference type="InterPro" id="IPR000157">
    <property type="entry name" value="TIR_dom"/>
</dbReference>
<dbReference type="EMBL" id="ATBP01001137">
    <property type="protein sequence ID" value="ETR67973.1"/>
    <property type="molecule type" value="Genomic_DNA"/>
</dbReference>
<accession>A0A1V1NZH7</accession>
<dbReference type="Proteomes" id="UP000189670">
    <property type="component" value="Unassembled WGS sequence"/>
</dbReference>
<gene>
    <name evidence="2" type="ORF">OMM_04845</name>
</gene>
<proteinExistence type="predicted"/>
<evidence type="ECO:0000313" key="3">
    <source>
        <dbReference type="Proteomes" id="UP000189670"/>
    </source>
</evidence>
<dbReference type="Gene3D" id="3.40.50.10140">
    <property type="entry name" value="Toll/interleukin-1 receptor homology (TIR) domain"/>
    <property type="match status" value="1"/>
</dbReference>
<dbReference type="SUPFAM" id="SSF52200">
    <property type="entry name" value="Toll/Interleukin receptor TIR domain"/>
    <property type="match status" value="1"/>
</dbReference>
<dbReference type="InterPro" id="IPR035897">
    <property type="entry name" value="Toll_tir_struct_dom_sf"/>
</dbReference>